<dbReference type="Proteomes" id="UP000574276">
    <property type="component" value="Unassembled WGS sequence"/>
</dbReference>
<keyword evidence="4" id="KW-0804">Transcription</keyword>
<accession>A0A839K370</accession>
<dbReference type="Gene3D" id="3.40.50.2300">
    <property type="match status" value="2"/>
</dbReference>
<evidence type="ECO:0000256" key="4">
    <source>
        <dbReference type="ARBA" id="ARBA00023163"/>
    </source>
</evidence>
<dbReference type="GO" id="GO:0003700">
    <property type="term" value="F:DNA-binding transcription factor activity"/>
    <property type="evidence" value="ECO:0007669"/>
    <property type="project" value="TreeGrafter"/>
</dbReference>
<dbReference type="GO" id="GO:0000976">
    <property type="term" value="F:transcription cis-regulatory region binding"/>
    <property type="evidence" value="ECO:0007669"/>
    <property type="project" value="TreeGrafter"/>
</dbReference>
<reference evidence="6 7" key="1">
    <citation type="submission" date="2020-07" db="EMBL/GenBank/DDBJ databases">
        <title>Characterization and genome sequencing of isolate MD1, a novel member within the family Lachnospiraceae.</title>
        <authorList>
            <person name="Rettenmaier R."/>
            <person name="Di Bello L."/>
            <person name="Zinser C."/>
            <person name="Scheitz K."/>
            <person name="Liebl W."/>
            <person name="Zverlov V."/>
        </authorList>
    </citation>
    <scope>NUCLEOTIDE SEQUENCE [LARGE SCALE GENOMIC DNA]</scope>
    <source>
        <strain evidence="6 7">MD1</strain>
    </source>
</reference>
<dbReference type="PANTHER" id="PTHR30146">
    <property type="entry name" value="LACI-RELATED TRANSCRIPTIONAL REPRESSOR"/>
    <property type="match status" value="1"/>
</dbReference>
<dbReference type="CDD" id="cd01392">
    <property type="entry name" value="HTH_LacI"/>
    <property type="match status" value="1"/>
</dbReference>
<dbReference type="InterPro" id="IPR010982">
    <property type="entry name" value="Lambda_DNA-bd_dom_sf"/>
</dbReference>
<dbReference type="Pfam" id="PF13377">
    <property type="entry name" value="Peripla_BP_3"/>
    <property type="match status" value="1"/>
</dbReference>
<dbReference type="InterPro" id="IPR028082">
    <property type="entry name" value="Peripla_BP_I"/>
</dbReference>
<organism evidence="6 7">
    <name type="scientific">Variimorphobacter saccharofermentans</name>
    <dbReference type="NCBI Taxonomy" id="2755051"/>
    <lineage>
        <taxon>Bacteria</taxon>
        <taxon>Bacillati</taxon>
        <taxon>Bacillota</taxon>
        <taxon>Clostridia</taxon>
        <taxon>Lachnospirales</taxon>
        <taxon>Lachnospiraceae</taxon>
        <taxon>Variimorphobacter</taxon>
    </lineage>
</organism>
<evidence type="ECO:0000313" key="6">
    <source>
        <dbReference type="EMBL" id="MBB2184070.1"/>
    </source>
</evidence>
<dbReference type="EMBL" id="JACEGA010000001">
    <property type="protein sequence ID" value="MBB2184070.1"/>
    <property type="molecule type" value="Genomic_DNA"/>
</dbReference>
<proteinExistence type="predicted"/>
<dbReference type="InterPro" id="IPR046335">
    <property type="entry name" value="LacI/GalR-like_sensor"/>
</dbReference>
<evidence type="ECO:0000259" key="5">
    <source>
        <dbReference type="PROSITE" id="PS50932"/>
    </source>
</evidence>
<keyword evidence="2" id="KW-0805">Transcription regulation</keyword>
<dbReference type="SMART" id="SM00354">
    <property type="entry name" value="HTH_LACI"/>
    <property type="match status" value="1"/>
</dbReference>
<keyword evidence="7" id="KW-1185">Reference proteome</keyword>
<sequence length="335" mass="37522">MKKKVTMKDVAKELGVSTVTVSKALANKEGVSDSVREMIKQKANEMGYHCNQYGNVSNVGVNNIVGILVAEQFMHDSAFYSKMSQTIVKDLMALNYFAILEIITEEAEEGGKLPNVILNNKVDGIIILGQMNKAYIERIDASKKPYILLDFNDDHFNVDTIVSDNFYGAYELTSYLISLGHKEIGFVGTINATTSIMDRYIGYYKAIIQNRLEFREEWVIRDRDSKGNIGEIYLPHEMPTAFVCNCDETAYRLILLLKKYGYRVPEDISVVGYDNYIYATMSNPTITTVEVNVEAMSEAAVNSIINRMKNPSGECGRQIISGRMVIRDSAAAPST</sequence>
<dbReference type="Pfam" id="PF00356">
    <property type="entry name" value="LacI"/>
    <property type="match status" value="1"/>
</dbReference>
<feature type="domain" description="HTH lacI-type" evidence="5">
    <location>
        <begin position="5"/>
        <end position="58"/>
    </location>
</feature>
<name>A0A839K370_9FIRM</name>
<evidence type="ECO:0000313" key="7">
    <source>
        <dbReference type="Proteomes" id="UP000574276"/>
    </source>
</evidence>
<comment type="caution">
    <text evidence="6">The sequence shown here is derived from an EMBL/GenBank/DDBJ whole genome shotgun (WGS) entry which is preliminary data.</text>
</comment>
<dbReference type="InterPro" id="IPR000843">
    <property type="entry name" value="HTH_LacI"/>
</dbReference>
<protein>
    <submittedName>
        <fullName evidence="6">LacI family DNA-binding transcriptional regulator</fullName>
    </submittedName>
</protein>
<dbReference type="Gene3D" id="1.10.260.40">
    <property type="entry name" value="lambda repressor-like DNA-binding domains"/>
    <property type="match status" value="1"/>
</dbReference>
<dbReference type="CDD" id="cd19974">
    <property type="entry name" value="PBP1_LacI-like"/>
    <property type="match status" value="1"/>
</dbReference>
<dbReference type="RefSeq" id="WP_228353667.1">
    <property type="nucleotide sequence ID" value="NZ_JACEGA010000001.1"/>
</dbReference>
<dbReference type="AlphaFoldDB" id="A0A839K370"/>
<evidence type="ECO:0000256" key="1">
    <source>
        <dbReference type="ARBA" id="ARBA00022491"/>
    </source>
</evidence>
<keyword evidence="3 6" id="KW-0238">DNA-binding</keyword>
<keyword evidence="1" id="KW-0678">Repressor</keyword>
<gene>
    <name evidence="6" type="ORF">H0486_14410</name>
</gene>
<evidence type="ECO:0000256" key="2">
    <source>
        <dbReference type="ARBA" id="ARBA00023015"/>
    </source>
</evidence>
<dbReference type="SUPFAM" id="SSF47413">
    <property type="entry name" value="lambda repressor-like DNA-binding domains"/>
    <property type="match status" value="1"/>
</dbReference>
<dbReference type="PANTHER" id="PTHR30146:SF148">
    <property type="entry name" value="HTH-TYPE TRANSCRIPTIONAL REPRESSOR PURR-RELATED"/>
    <property type="match status" value="1"/>
</dbReference>
<evidence type="ECO:0000256" key="3">
    <source>
        <dbReference type="ARBA" id="ARBA00023125"/>
    </source>
</evidence>
<dbReference type="SUPFAM" id="SSF53822">
    <property type="entry name" value="Periplasmic binding protein-like I"/>
    <property type="match status" value="1"/>
</dbReference>
<dbReference type="PROSITE" id="PS50932">
    <property type="entry name" value="HTH_LACI_2"/>
    <property type="match status" value="1"/>
</dbReference>